<dbReference type="EMBL" id="ML211443">
    <property type="protein sequence ID" value="TFK82862.1"/>
    <property type="molecule type" value="Genomic_DNA"/>
</dbReference>
<dbReference type="InParanoid" id="A0A5C3P0N7"/>
<reference evidence="2 3" key="1">
    <citation type="journal article" date="2019" name="Nat. Ecol. Evol.">
        <title>Megaphylogeny resolves global patterns of mushroom evolution.</title>
        <authorList>
            <person name="Varga T."/>
            <person name="Krizsan K."/>
            <person name="Foldi C."/>
            <person name="Dima B."/>
            <person name="Sanchez-Garcia M."/>
            <person name="Sanchez-Ramirez S."/>
            <person name="Szollosi G.J."/>
            <person name="Szarkandi J.G."/>
            <person name="Papp V."/>
            <person name="Albert L."/>
            <person name="Andreopoulos W."/>
            <person name="Angelini C."/>
            <person name="Antonin V."/>
            <person name="Barry K.W."/>
            <person name="Bougher N.L."/>
            <person name="Buchanan P."/>
            <person name="Buyck B."/>
            <person name="Bense V."/>
            <person name="Catcheside P."/>
            <person name="Chovatia M."/>
            <person name="Cooper J."/>
            <person name="Damon W."/>
            <person name="Desjardin D."/>
            <person name="Finy P."/>
            <person name="Geml J."/>
            <person name="Haridas S."/>
            <person name="Hughes K."/>
            <person name="Justo A."/>
            <person name="Karasinski D."/>
            <person name="Kautmanova I."/>
            <person name="Kiss B."/>
            <person name="Kocsube S."/>
            <person name="Kotiranta H."/>
            <person name="LaButti K.M."/>
            <person name="Lechner B.E."/>
            <person name="Liimatainen K."/>
            <person name="Lipzen A."/>
            <person name="Lukacs Z."/>
            <person name="Mihaltcheva S."/>
            <person name="Morgado L.N."/>
            <person name="Niskanen T."/>
            <person name="Noordeloos M.E."/>
            <person name="Ohm R.A."/>
            <person name="Ortiz-Santana B."/>
            <person name="Ovrebo C."/>
            <person name="Racz N."/>
            <person name="Riley R."/>
            <person name="Savchenko A."/>
            <person name="Shiryaev A."/>
            <person name="Soop K."/>
            <person name="Spirin V."/>
            <person name="Szebenyi C."/>
            <person name="Tomsovsky M."/>
            <person name="Tulloss R.E."/>
            <person name="Uehling J."/>
            <person name="Grigoriev I.V."/>
            <person name="Vagvolgyi C."/>
            <person name="Papp T."/>
            <person name="Martin F.M."/>
            <person name="Miettinen O."/>
            <person name="Hibbett D.S."/>
            <person name="Nagy L.G."/>
        </authorList>
    </citation>
    <scope>NUCLEOTIDE SEQUENCE [LARGE SCALE GENOMIC DNA]</scope>
    <source>
        <strain evidence="2 3">HHB13444</strain>
    </source>
</reference>
<name>A0A5C3P0N7_9APHY</name>
<evidence type="ECO:0000313" key="3">
    <source>
        <dbReference type="Proteomes" id="UP000308197"/>
    </source>
</evidence>
<evidence type="ECO:0000256" key="1">
    <source>
        <dbReference type="SAM" id="MobiDB-lite"/>
    </source>
</evidence>
<sequence>MRSRPEGGWQASRMRSISPLTHRTSPPAIYRSDRDRTSEALRPSTVLVRGGHAVAGARATISGLERPQEEEFGSFPLRSIRSAYRPRARYLLPALVSPGMTATVPQSVVILAIVDMSRAACDDCVSAITVFAAVVQTVTLTAETTDVRLRGGQEALRFSRVRAR</sequence>
<protein>
    <submittedName>
        <fullName evidence="2">Uncharacterized protein</fullName>
    </submittedName>
</protein>
<keyword evidence="3" id="KW-1185">Reference proteome</keyword>
<dbReference type="AlphaFoldDB" id="A0A5C3P0N7"/>
<organism evidence="2 3">
    <name type="scientific">Polyporus arcularius HHB13444</name>
    <dbReference type="NCBI Taxonomy" id="1314778"/>
    <lineage>
        <taxon>Eukaryota</taxon>
        <taxon>Fungi</taxon>
        <taxon>Dikarya</taxon>
        <taxon>Basidiomycota</taxon>
        <taxon>Agaricomycotina</taxon>
        <taxon>Agaricomycetes</taxon>
        <taxon>Polyporales</taxon>
        <taxon>Polyporaceae</taxon>
        <taxon>Polyporus</taxon>
    </lineage>
</organism>
<evidence type="ECO:0000313" key="2">
    <source>
        <dbReference type="EMBL" id="TFK82862.1"/>
    </source>
</evidence>
<gene>
    <name evidence="2" type="ORF">K466DRAFT_284347</name>
</gene>
<feature type="region of interest" description="Disordered" evidence="1">
    <location>
        <begin position="1"/>
        <end position="41"/>
    </location>
</feature>
<proteinExistence type="predicted"/>
<feature type="compositionally biased region" description="Polar residues" evidence="1">
    <location>
        <begin position="13"/>
        <end position="24"/>
    </location>
</feature>
<dbReference type="Proteomes" id="UP000308197">
    <property type="component" value="Unassembled WGS sequence"/>
</dbReference>
<accession>A0A5C3P0N7</accession>